<sequence>MDTLTPGGAGLCPRDGAPQCGPQKRRTTMLRGGGSLAHGGQLDYSSAPFTRARWDRKV</sequence>
<dbReference type="Proteomes" id="UP001499895">
    <property type="component" value="Unassembled WGS sequence"/>
</dbReference>
<feature type="region of interest" description="Disordered" evidence="1">
    <location>
        <begin position="1"/>
        <end position="22"/>
    </location>
</feature>
<gene>
    <name evidence="2" type="ORF">GCM10009544_08480</name>
</gene>
<evidence type="ECO:0000256" key="1">
    <source>
        <dbReference type="SAM" id="MobiDB-lite"/>
    </source>
</evidence>
<proteinExistence type="predicted"/>
<dbReference type="EMBL" id="BAAAHB010000004">
    <property type="protein sequence ID" value="GAA0447977.1"/>
    <property type="molecule type" value="Genomic_DNA"/>
</dbReference>
<name>A0ABN0ZI76_9ACTN</name>
<protein>
    <submittedName>
        <fullName evidence="2">Uncharacterized protein</fullName>
    </submittedName>
</protein>
<accession>A0ABN0ZI76</accession>
<evidence type="ECO:0000313" key="2">
    <source>
        <dbReference type="EMBL" id="GAA0447977.1"/>
    </source>
</evidence>
<reference evidence="2 3" key="1">
    <citation type="journal article" date="2019" name="Int. J. Syst. Evol. Microbiol.">
        <title>The Global Catalogue of Microorganisms (GCM) 10K type strain sequencing project: providing services to taxonomists for standard genome sequencing and annotation.</title>
        <authorList>
            <consortium name="The Broad Institute Genomics Platform"/>
            <consortium name="The Broad Institute Genome Sequencing Center for Infectious Disease"/>
            <person name="Wu L."/>
            <person name="Ma J."/>
        </authorList>
    </citation>
    <scope>NUCLEOTIDE SEQUENCE [LARGE SCALE GENOMIC DNA]</scope>
    <source>
        <strain evidence="2 3">JCM 10649</strain>
    </source>
</reference>
<comment type="caution">
    <text evidence="2">The sequence shown here is derived from an EMBL/GenBank/DDBJ whole genome shotgun (WGS) entry which is preliminary data.</text>
</comment>
<organism evidence="2 3">
    <name type="scientific">Streptomyces stramineus</name>
    <dbReference type="NCBI Taxonomy" id="173861"/>
    <lineage>
        <taxon>Bacteria</taxon>
        <taxon>Bacillati</taxon>
        <taxon>Actinomycetota</taxon>
        <taxon>Actinomycetes</taxon>
        <taxon>Kitasatosporales</taxon>
        <taxon>Streptomycetaceae</taxon>
        <taxon>Streptomyces</taxon>
    </lineage>
</organism>
<keyword evidence="3" id="KW-1185">Reference proteome</keyword>
<evidence type="ECO:0000313" key="3">
    <source>
        <dbReference type="Proteomes" id="UP001499895"/>
    </source>
</evidence>